<name>A0ABS4VIS9_9ACTN</name>
<keyword evidence="1" id="KW-0540">Nuclease</keyword>
<dbReference type="InterPro" id="IPR011257">
    <property type="entry name" value="DNA_glycosylase"/>
</dbReference>
<dbReference type="GeneID" id="97346732"/>
<comment type="caution">
    <text evidence="1">The sequence shown here is derived from an EMBL/GenBank/DDBJ whole genome shotgun (WGS) entry which is preliminary data.</text>
</comment>
<dbReference type="RefSeq" id="WP_124280191.1">
    <property type="nucleotide sequence ID" value="NZ_BMWJ01000007.1"/>
</dbReference>
<dbReference type="EMBL" id="JAGINS010000002">
    <property type="protein sequence ID" value="MBP2363837.1"/>
    <property type="molecule type" value="Genomic_DNA"/>
</dbReference>
<keyword evidence="2" id="KW-1185">Reference proteome</keyword>
<keyword evidence="1" id="KW-0378">Hydrolase</keyword>
<sequence>MSDRTTLDTLLDLHGTTYAEEAGIRLRDTPQPLYQLLVLSHLLSARIRASVAVAAARALYAHGMRTPRRMADATWQQRVDALGEGGYRRYDERTATQLGDGAVLLLDEHGGDLRRLRREADGDDGALRRALQRFPGMGPTGADIFVREVQTVWPETAPFLDAKALQGAERLGLPTSPAGLTGLAEGRDPAVLAAALVRTALDKDLTAQVRSAA</sequence>
<gene>
    <name evidence="1" type="ORF">JOF59_006329</name>
</gene>
<evidence type="ECO:0000313" key="2">
    <source>
        <dbReference type="Proteomes" id="UP001519311"/>
    </source>
</evidence>
<reference evidence="1 2" key="1">
    <citation type="submission" date="2021-03" db="EMBL/GenBank/DDBJ databases">
        <title>Sequencing the genomes of 1000 actinobacteria strains.</title>
        <authorList>
            <person name="Klenk H.-P."/>
        </authorList>
    </citation>
    <scope>NUCLEOTIDE SEQUENCE [LARGE SCALE GENOMIC DNA]</scope>
    <source>
        <strain evidence="1 2">DSM 40843</strain>
    </source>
</reference>
<organism evidence="1 2">
    <name type="scientific">Streptomyces clavifer</name>
    <dbReference type="NCBI Taxonomy" id="68188"/>
    <lineage>
        <taxon>Bacteria</taxon>
        <taxon>Bacillati</taxon>
        <taxon>Actinomycetota</taxon>
        <taxon>Actinomycetes</taxon>
        <taxon>Kitasatosporales</taxon>
        <taxon>Streptomycetaceae</taxon>
        <taxon>Streptomyces</taxon>
    </lineage>
</organism>
<dbReference type="Gene3D" id="1.10.340.30">
    <property type="entry name" value="Hypothetical protein, domain 2"/>
    <property type="match status" value="1"/>
</dbReference>
<proteinExistence type="predicted"/>
<accession>A0ABS4VIS9</accession>
<evidence type="ECO:0000313" key="1">
    <source>
        <dbReference type="EMBL" id="MBP2363837.1"/>
    </source>
</evidence>
<protein>
    <submittedName>
        <fullName evidence="1">Endonuclease III</fullName>
    </submittedName>
</protein>
<dbReference type="SUPFAM" id="SSF48150">
    <property type="entry name" value="DNA-glycosylase"/>
    <property type="match status" value="1"/>
</dbReference>
<keyword evidence="1" id="KW-0255">Endonuclease</keyword>
<dbReference type="Proteomes" id="UP001519311">
    <property type="component" value="Unassembled WGS sequence"/>
</dbReference>
<dbReference type="GO" id="GO:0004519">
    <property type="term" value="F:endonuclease activity"/>
    <property type="evidence" value="ECO:0007669"/>
    <property type="project" value="UniProtKB-KW"/>
</dbReference>